<keyword evidence="2" id="KW-0812">Transmembrane</keyword>
<dbReference type="CDD" id="cd13399">
    <property type="entry name" value="Slt35-like"/>
    <property type="match status" value="1"/>
</dbReference>
<keyword evidence="2" id="KW-0472">Membrane</keyword>
<evidence type="ECO:0000256" key="2">
    <source>
        <dbReference type="SAM" id="Phobius"/>
    </source>
</evidence>
<feature type="transmembrane region" description="Helical" evidence="2">
    <location>
        <begin position="16"/>
        <end position="37"/>
    </location>
</feature>
<dbReference type="EMBL" id="VIVK01000004">
    <property type="protein sequence ID" value="TWD72451.1"/>
    <property type="molecule type" value="Genomic_DNA"/>
</dbReference>
<evidence type="ECO:0000256" key="1">
    <source>
        <dbReference type="SAM" id="MobiDB-lite"/>
    </source>
</evidence>
<dbReference type="RefSeq" id="WP_145814751.1">
    <property type="nucleotide sequence ID" value="NZ_VIVK01000004.1"/>
</dbReference>
<dbReference type="GO" id="GO:0008933">
    <property type="term" value="F:peptidoglycan lytic transglycosylase activity"/>
    <property type="evidence" value="ECO:0007669"/>
    <property type="project" value="TreeGrafter"/>
</dbReference>
<feature type="domain" description="Transglycosylase SLT" evidence="3">
    <location>
        <begin position="187"/>
        <end position="238"/>
    </location>
</feature>
<protein>
    <submittedName>
        <fullName evidence="4">Membrane-bound lytic murein transglycosylase B</fullName>
    </submittedName>
</protein>
<feature type="compositionally biased region" description="Pro residues" evidence="1">
    <location>
        <begin position="364"/>
        <end position="377"/>
    </location>
</feature>
<gene>
    <name evidence="4" type="ORF">FB561_7443</name>
</gene>
<dbReference type="PANTHER" id="PTHR30163">
    <property type="entry name" value="MEMBRANE-BOUND LYTIC MUREIN TRANSGLYCOSYLASE B"/>
    <property type="match status" value="1"/>
</dbReference>
<dbReference type="InterPro" id="IPR043426">
    <property type="entry name" value="MltB-like"/>
</dbReference>
<feature type="compositionally biased region" description="Low complexity" evidence="1">
    <location>
        <begin position="312"/>
        <end position="346"/>
    </location>
</feature>
<feature type="compositionally biased region" description="Pro residues" evidence="1">
    <location>
        <begin position="386"/>
        <end position="401"/>
    </location>
</feature>
<evidence type="ECO:0000313" key="4">
    <source>
        <dbReference type="EMBL" id="TWD72451.1"/>
    </source>
</evidence>
<sequence length="475" mass="48489">MRQQFRDLETWRGKLTATWIILAPPAAMVAVFAIGGVPSNSFVVDAHALGQPRHDSVFDSLVEDVPTEPGVDGSVATEKRSSIEVPVTGTIDNKQQPVIGPIGSAAGIPGTVLAAYQKAANDLAAANPGCHITWPLLAGIGKVESAHASGGRVDAAGNTRGQILGPVLDGGPGMAAISDTDRGQYDGNTSWDRAVGPMQFIPGTWKVFGADGNGDGQENPHNVFDAARAAGDYLCSGGANLSDPQGLVQAVLRYNHSMDYVSTVLRWMQAYSKSTVTTPDGDGVIDPPAGDLGNVEKDDDPRQIPVGDETTPRPGATTTSTPASTRPAQPVKPTQPGATTPATPASPASPKPTPNLPTTSKPTSRPPWTTPPKPSTKPTPTLTSPTPDPTNSPDTPTPTPDPTTSTPPTTTTPPTTPPTSPDSPSCTPTPTATPSPTPTETPTADPTCTPADGGTNGSEATGGESAPAEAQASGN</sequence>
<evidence type="ECO:0000259" key="3">
    <source>
        <dbReference type="Pfam" id="PF13406"/>
    </source>
</evidence>
<evidence type="ECO:0000313" key="5">
    <source>
        <dbReference type="Proteomes" id="UP000318380"/>
    </source>
</evidence>
<dbReference type="OrthoDB" id="9796191at2"/>
<organism evidence="4 5">
    <name type="scientific">Kribbella amoyensis</name>
    <dbReference type="NCBI Taxonomy" id="996641"/>
    <lineage>
        <taxon>Bacteria</taxon>
        <taxon>Bacillati</taxon>
        <taxon>Actinomycetota</taxon>
        <taxon>Actinomycetes</taxon>
        <taxon>Propionibacteriales</taxon>
        <taxon>Kribbellaceae</taxon>
        <taxon>Kribbella</taxon>
    </lineage>
</organism>
<keyword evidence="5" id="KW-1185">Reference proteome</keyword>
<accession>A0A561B0R8</accession>
<dbReference type="Proteomes" id="UP000318380">
    <property type="component" value="Unassembled WGS sequence"/>
</dbReference>
<reference evidence="4 5" key="1">
    <citation type="submission" date="2019-06" db="EMBL/GenBank/DDBJ databases">
        <title>Sequencing the genomes of 1000 actinobacteria strains.</title>
        <authorList>
            <person name="Klenk H.-P."/>
        </authorList>
    </citation>
    <scope>NUCLEOTIDE SEQUENCE [LARGE SCALE GENOMIC DNA]</scope>
    <source>
        <strain evidence="4 5">DSM 24683</strain>
    </source>
</reference>
<name>A0A561B0R8_9ACTN</name>
<dbReference type="AlphaFoldDB" id="A0A561B0R8"/>
<proteinExistence type="predicted"/>
<keyword evidence="2" id="KW-1133">Transmembrane helix</keyword>
<dbReference type="InterPro" id="IPR031304">
    <property type="entry name" value="SLT_2"/>
</dbReference>
<feature type="compositionally biased region" description="Low complexity" evidence="1">
    <location>
        <begin position="440"/>
        <end position="450"/>
    </location>
</feature>
<dbReference type="InterPro" id="IPR023346">
    <property type="entry name" value="Lysozyme-like_dom_sf"/>
</dbReference>
<dbReference type="Pfam" id="PF13406">
    <property type="entry name" value="SLT_2"/>
    <property type="match status" value="1"/>
</dbReference>
<dbReference type="GO" id="GO:0009253">
    <property type="term" value="P:peptidoglycan catabolic process"/>
    <property type="evidence" value="ECO:0007669"/>
    <property type="project" value="TreeGrafter"/>
</dbReference>
<feature type="region of interest" description="Disordered" evidence="1">
    <location>
        <begin position="275"/>
        <end position="475"/>
    </location>
</feature>
<feature type="compositionally biased region" description="Pro residues" evidence="1">
    <location>
        <begin position="410"/>
        <end position="421"/>
    </location>
</feature>
<comment type="caution">
    <text evidence="4">The sequence shown here is derived from an EMBL/GenBank/DDBJ whole genome shotgun (WGS) entry which is preliminary data.</text>
</comment>
<dbReference type="PRINTS" id="PR01217">
    <property type="entry name" value="PRICHEXTENSN"/>
</dbReference>
<dbReference type="Gene3D" id="1.10.530.10">
    <property type="match status" value="1"/>
</dbReference>
<dbReference type="PANTHER" id="PTHR30163:SF8">
    <property type="entry name" value="LYTIC MUREIN TRANSGLYCOSYLASE"/>
    <property type="match status" value="1"/>
</dbReference>
<dbReference type="SUPFAM" id="SSF53955">
    <property type="entry name" value="Lysozyme-like"/>
    <property type="match status" value="1"/>
</dbReference>